<dbReference type="Proteomes" id="UP000790377">
    <property type="component" value="Unassembled WGS sequence"/>
</dbReference>
<gene>
    <name evidence="1" type="ORF">BJ138DRAFT_1238639</name>
</gene>
<comment type="caution">
    <text evidence="1">The sequence shown here is derived from an EMBL/GenBank/DDBJ whole genome shotgun (WGS) entry which is preliminary data.</text>
</comment>
<protein>
    <submittedName>
        <fullName evidence="1">Uncharacterized protein</fullName>
    </submittedName>
</protein>
<proteinExistence type="predicted"/>
<reference evidence="1" key="1">
    <citation type="journal article" date="2021" name="New Phytol.">
        <title>Evolutionary innovations through gain and loss of genes in the ectomycorrhizal Boletales.</title>
        <authorList>
            <person name="Wu G."/>
            <person name="Miyauchi S."/>
            <person name="Morin E."/>
            <person name="Kuo A."/>
            <person name="Drula E."/>
            <person name="Varga T."/>
            <person name="Kohler A."/>
            <person name="Feng B."/>
            <person name="Cao Y."/>
            <person name="Lipzen A."/>
            <person name="Daum C."/>
            <person name="Hundley H."/>
            <person name="Pangilinan J."/>
            <person name="Johnson J."/>
            <person name="Barry K."/>
            <person name="LaButti K."/>
            <person name="Ng V."/>
            <person name="Ahrendt S."/>
            <person name="Min B."/>
            <person name="Choi I.G."/>
            <person name="Park H."/>
            <person name="Plett J.M."/>
            <person name="Magnuson J."/>
            <person name="Spatafora J.W."/>
            <person name="Nagy L.G."/>
            <person name="Henrissat B."/>
            <person name="Grigoriev I.V."/>
            <person name="Yang Z.L."/>
            <person name="Xu J."/>
            <person name="Martin F.M."/>
        </authorList>
    </citation>
    <scope>NUCLEOTIDE SEQUENCE</scope>
    <source>
        <strain evidence="1">ATCC 28755</strain>
    </source>
</reference>
<evidence type="ECO:0000313" key="2">
    <source>
        <dbReference type="Proteomes" id="UP000790377"/>
    </source>
</evidence>
<keyword evidence="2" id="KW-1185">Reference proteome</keyword>
<name>A0ACB8ADN0_9AGAM</name>
<dbReference type="EMBL" id="MU267680">
    <property type="protein sequence ID" value="KAH7911369.1"/>
    <property type="molecule type" value="Genomic_DNA"/>
</dbReference>
<evidence type="ECO:0000313" key="1">
    <source>
        <dbReference type="EMBL" id="KAH7911369.1"/>
    </source>
</evidence>
<organism evidence="1 2">
    <name type="scientific">Hygrophoropsis aurantiaca</name>
    <dbReference type="NCBI Taxonomy" id="72124"/>
    <lineage>
        <taxon>Eukaryota</taxon>
        <taxon>Fungi</taxon>
        <taxon>Dikarya</taxon>
        <taxon>Basidiomycota</taxon>
        <taxon>Agaricomycotina</taxon>
        <taxon>Agaricomycetes</taxon>
        <taxon>Agaricomycetidae</taxon>
        <taxon>Boletales</taxon>
        <taxon>Coniophorineae</taxon>
        <taxon>Hygrophoropsidaceae</taxon>
        <taxon>Hygrophoropsis</taxon>
    </lineage>
</organism>
<accession>A0ACB8ADN0</accession>
<sequence length="223" mass="24967">MIITDTSPSPNKDTKTNPADVTAASMSAPPPPPYPQAPHPHQSYQPYPYYNPTPFVERRRSPAKRFWGAFGVALLIWVLFAMFTDSFIQMTRGIGHRSRVQFFGDGQVGAPWPSDGDVETCVGAGSWSESYISSWVDQFPHHASTSFNLDVNSDVLRLLSRGSQQYGVVNIKQSNEVGDNVRVDVVVGYYYEEILNRATVCQLKRGESDHGIGIFVRTRFLEF</sequence>